<dbReference type="GO" id="GO:0097367">
    <property type="term" value="F:carbohydrate derivative binding"/>
    <property type="evidence" value="ECO:0007669"/>
    <property type="project" value="InterPro"/>
</dbReference>
<proteinExistence type="predicted"/>
<gene>
    <name evidence="2" type="ORF">LRX75_20775</name>
</gene>
<dbReference type="Gene3D" id="1.10.10.10">
    <property type="entry name" value="Winged helix-like DNA-binding domain superfamily/Winged helix DNA-binding domain"/>
    <property type="match status" value="1"/>
</dbReference>
<dbReference type="Gene3D" id="3.40.50.10490">
    <property type="entry name" value="Glucose-6-phosphate isomerase like protein, domain 1"/>
    <property type="match status" value="1"/>
</dbReference>
<dbReference type="EMBL" id="JAJOZR010000016">
    <property type="protein sequence ID" value="MCD7111474.1"/>
    <property type="molecule type" value="Genomic_DNA"/>
</dbReference>
<dbReference type="GO" id="GO:1901135">
    <property type="term" value="P:carbohydrate derivative metabolic process"/>
    <property type="evidence" value="ECO:0007669"/>
    <property type="project" value="InterPro"/>
</dbReference>
<keyword evidence="3" id="KW-1185">Reference proteome</keyword>
<dbReference type="PROSITE" id="PS51071">
    <property type="entry name" value="HTH_RPIR"/>
    <property type="match status" value="1"/>
</dbReference>
<organism evidence="2 3">
    <name type="scientific">Rhizobium quercicola</name>
    <dbReference type="NCBI Taxonomy" id="2901226"/>
    <lineage>
        <taxon>Bacteria</taxon>
        <taxon>Pseudomonadati</taxon>
        <taxon>Pseudomonadota</taxon>
        <taxon>Alphaproteobacteria</taxon>
        <taxon>Hyphomicrobiales</taxon>
        <taxon>Rhizobiaceae</taxon>
        <taxon>Rhizobium/Agrobacterium group</taxon>
        <taxon>Rhizobium</taxon>
    </lineage>
</organism>
<reference evidence="2" key="1">
    <citation type="submission" date="2021-12" db="EMBL/GenBank/DDBJ databases">
        <authorList>
            <person name="Li Y."/>
        </authorList>
    </citation>
    <scope>NUCLEOTIDE SEQUENCE</scope>
    <source>
        <strain evidence="2">DKSPLA3</strain>
    </source>
</reference>
<dbReference type="PANTHER" id="PTHR30514">
    <property type="entry name" value="GLUCOKINASE"/>
    <property type="match status" value="1"/>
</dbReference>
<protein>
    <submittedName>
        <fullName evidence="2">MurR/RpiR family transcriptional regulator</fullName>
    </submittedName>
</protein>
<dbReference type="Proteomes" id="UP001139089">
    <property type="component" value="Unassembled WGS sequence"/>
</dbReference>
<evidence type="ECO:0000313" key="2">
    <source>
        <dbReference type="EMBL" id="MCD7111474.1"/>
    </source>
</evidence>
<dbReference type="InterPro" id="IPR046348">
    <property type="entry name" value="SIS_dom_sf"/>
</dbReference>
<dbReference type="SUPFAM" id="SSF46689">
    <property type="entry name" value="Homeodomain-like"/>
    <property type="match status" value="1"/>
</dbReference>
<dbReference type="RefSeq" id="WP_231816557.1">
    <property type="nucleotide sequence ID" value="NZ_JAJOZR010000016.1"/>
</dbReference>
<dbReference type="InterPro" id="IPR047640">
    <property type="entry name" value="RpiR-like"/>
</dbReference>
<evidence type="ECO:0000313" key="3">
    <source>
        <dbReference type="Proteomes" id="UP001139089"/>
    </source>
</evidence>
<dbReference type="InterPro" id="IPR036388">
    <property type="entry name" value="WH-like_DNA-bd_sf"/>
</dbReference>
<dbReference type="InterPro" id="IPR000281">
    <property type="entry name" value="HTH_RpiR"/>
</dbReference>
<dbReference type="PANTHER" id="PTHR30514:SF18">
    <property type="entry name" value="RPIR-FAMILY TRANSCRIPTIONAL REGULATOR"/>
    <property type="match status" value="1"/>
</dbReference>
<evidence type="ECO:0000259" key="1">
    <source>
        <dbReference type="PROSITE" id="PS51071"/>
    </source>
</evidence>
<dbReference type="GO" id="GO:0003677">
    <property type="term" value="F:DNA binding"/>
    <property type="evidence" value="ECO:0007669"/>
    <property type="project" value="InterPro"/>
</dbReference>
<dbReference type="InterPro" id="IPR009057">
    <property type="entry name" value="Homeodomain-like_sf"/>
</dbReference>
<dbReference type="AlphaFoldDB" id="A0A9X1T2W1"/>
<dbReference type="SUPFAM" id="SSF53697">
    <property type="entry name" value="SIS domain"/>
    <property type="match status" value="1"/>
</dbReference>
<dbReference type="GO" id="GO:0003700">
    <property type="term" value="F:DNA-binding transcription factor activity"/>
    <property type="evidence" value="ECO:0007669"/>
    <property type="project" value="InterPro"/>
</dbReference>
<feature type="domain" description="HTH rpiR-type" evidence="1">
    <location>
        <begin position="28"/>
        <end position="104"/>
    </location>
</feature>
<comment type="caution">
    <text evidence="2">The sequence shown here is derived from an EMBL/GenBank/DDBJ whole genome shotgun (WGS) entry which is preliminary data.</text>
</comment>
<sequence length="291" mass="30975">MAEDAYGPLPGEVAHEDTAAAFPPGDFNELRRVVAAKHPTLPKRLARVARQILDYPVDVAFGSVATVAMAAQVAPSTLVRFAQLFGYDGFGPLQEVVQQAVRGKLMSRLDTSPVAAEFEGAVTGKRLLNDAVAATHLSLDNMIDDITMPDIVTATRILAGANCIFVLAGPGMLPIASFLRNCLSSFDIRAVLVERGRDCGVLQFAAVGDAVVAIDLSSSVEIMSDVRRFTDLGLPLIVMTESEVSPLADVAEVRFRVIEPGEAGLFRIAAGIALCEVLVRAINYQRQGGPL</sequence>
<name>A0A9X1T2W1_9HYPH</name>
<accession>A0A9X1T2W1</accession>